<evidence type="ECO:0000256" key="2">
    <source>
        <dbReference type="ARBA" id="ARBA00022801"/>
    </source>
</evidence>
<protein>
    <submittedName>
        <fullName evidence="4">NUDIX hydrolase</fullName>
    </submittedName>
</protein>
<keyword evidence="2 4" id="KW-0378">Hydrolase</keyword>
<dbReference type="PRINTS" id="PR00502">
    <property type="entry name" value="NUDIXFAMILY"/>
</dbReference>
<dbReference type="RefSeq" id="WP_067518799.1">
    <property type="nucleotide sequence ID" value="NZ_JABELX010000007.1"/>
</dbReference>
<dbReference type="PANTHER" id="PTHR11839">
    <property type="entry name" value="UDP/ADP-SUGAR PYROPHOSPHATASE"/>
    <property type="match status" value="1"/>
</dbReference>
<evidence type="ECO:0000259" key="3">
    <source>
        <dbReference type="PROSITE" id="PS51462"/>
    </source>
</evidence>
<comment type="cofactor">
    <cofactor evidence="1">
        <name>Mg(2+)</name>
        <dbReference type="ChEBI" id="CHEBI:18420"/>
    </cofactor>
</comment>
<dbReference type="GO" id="GO:0005829">
    <property type="term" value="C:cytosol"/>
    <property type="evidence" value="ECO:0007669"/>
    <property type="project" value="TreeGrafter"/>
</dbReference>
<evidence type="ECO:0000313" key="4">
    <source>
        <dbReference type="EMBL" id="NNH72210.1"/>
    </source>
</evidence>
<dbReference type="AlphaFoldDB" id="A0A849C725"/>
<dbReference type="GO" id="GO:0016787">
    <property type="term" value="F:hydrolase activity"/>
    <property type="evidence" value="ECO:0007669"/>
    <property type="project" value="UniProtKB-KW"/>
</dbReference>
<dbReference type="Pfam" id="PF00293">
    <property type="entry name" value="NUDIX"/>
    <property type="match status" value="1"/>
</dbReference>
<dbReference type="PANTHER" id="PTHR11839:SF18">
    <property type="entry name" value="NUDIX HYDROLASE DOMAIN-CONTAINING PROTEIN"/>
    <property type="match status" value="1"/>
</dbReference>
<dbReference type="InterPro" id="IPR020476">
    <property type="entry name" value="Nudix_hydrolase"/>
</dbReference>
<comment type="caution">
    <text evidence="4">The sequence shown here is derived from an EMBL/GenBank/DDBJ whole genome shotgun (WGS) entry which is preliminary data.</text>
</comment>
<dbReference type="Proteomes" id="UP000586827">
    <property type="component" value="Unassembled WGS sequence"/>
</dbReference>
<accession>A0A849C725</accession>
<evidence type="ECO:0000313" key="5">
    <source>
        <dbReference type="Proteomes" id="UP000586827"/>
    </source>
</evidence>
<dbReference type="SUPFAM" id="SSF55811">
    <property type="entry name" value="Nudix"/>
    <property type="match status" value="1"/>
</dbReference>
<dbReference type="Gene3D" id="3.90.79.10">
    <property type="entry name" value="Nucleoside Triphosphate Pyrophosphohydrolase"/>
    <property type="match status" value="1"/>
</dbReference>
<dbReference type="EMBL" id="JABELX010000007">
    <property type="protein sequence ID" value="NNH72210.1"/>
    <property type="molecule type" value="Genomic_DNA"/>
</dbReference>
<dbReference type="CDD" id="cd24161">
    <property type="entry name" value="NUDIX_ADPRase_Ndx2"/>
    <property type="match status" value="1"/>
</dbReference>
<gene>
    <name evidence="4" type="ORF">HLB23_20505</name>
</gene>
<dbReference type="GO" id="GO:0006753">
    <property type="term" value="P:nucleoside phosphate metabolic process"/>
    <property type="evidence" value="ECO:0007669"/>
    <property type="project" value="TreeGrafter"/>
</dbReference>
<organism evidence="4 5">
    <name type="scientific">Nocardia uniformis</name>
    <dbReference type="NCBI Taxonomy" id="53432"/>
    <lineage>
        <taxon>Bacteria</taxon>
        <taxon>Bacillati</taxon>
        <taxon>Actinomycetota</taxon>
        <taxon>Actinomycetes</taxon>
        <taxon>Mycobacteriales</taxon>
        <taxon>Nocardiaceae</taxon>
        <taxon>Nocardia</taxon>
    </lineage>
</organism>
<reference evidence="4 5" key="1">
    <citation type="submission" date="2020-05" db="EMBL/GenBank/DDBJ databases">
        <title>MicrobeNet Type strains.</title>
        <authorList>
            <person name="Nicholson A.C."/>
        </authorList>
    </citation>
    <scope>NUCLEOTIDE SEQUENCE [LARGE SCALE GENOMIC DNA]</scope>
    <source>
        <strain evidence="4 5">JCM 3224</strain>
    </source>
</reference>
<dbReference type="InterPro" id="IPR015797">
    <property type="entry name" value="NUDIX_hydrolase-like_dom_sf"/>
</dbReference>
<feature type="domain" description="Nudix hydrolase" evidence="3">
    <location>
        <begin position="36"/>
        <end position="166"/>
    </location>
</feature>
<dbReference type="PROSITE" id="PS51462">
    <property type="entry name" value="NUDIX"/>
    <property type="match status" value="1"/>
</dbReference>
<dbReference type="InterPro" id="IPR000086">
    <property type="entry name" value="NUDIX_hydrolase_dom"/>
</dbReference>
<name>A0A849C725_9NOCA</name>
<sequence length="178" mass="19881">METIDSREVYSNAWLTVREDSVRRADGSTGIYGVVDKADYVAVIPWDGERFHLVEQFRYPLGQRSWEFPGGSLPPGEVGEPLAIAHRELREETGFRAATMTCIGELAPAPATCSQRGRFFLATGLTAGAHEREIEEQDMRADGFTRAEFEAMIRSGTIIDGDTVAAYTLLLFHERTHR</sequence>
<evidence type="ECO:0000256" key="1">
    <source>
        <dbReference type="ARBA" id="ARBA00001946"/>
    </source>
</evidence>
<dbReference type="GO" id="GO:0019693">
    <property type="term" value="P:ribose phosphate metabolic process"/>
    <property type="evidence" value="ECO:0007669"/>
    <property type="project" value="TreeGrafter"/>
</dbReference>
<keyword evidence="5" id="KW-1185">Reference proteome</keyword>
<proteinExistence type="predicted"/>